<dbReference type="OrthoDB" id="2674421at2759"/>
<evidence type="ECO:0000313" key="2">
    <source>
        <dbReference type="EMBL" id="KAF8692329.1"/>
    </source>
</evidence>
<proteinExistence type="predicted"/>
<evidence type="ECO:0000256" key="1">
    <source>
        <dbReference type="SAM" id="Phobius"/>
    </source>
</evidence>
<keyword evidence="1" id="KW-0812">Transmembrane</keyword>
<reference evidence="2" key="1">
    <citation type="submission" date="2020-09" db="EMBL/GenBank/DDBJ databases">
        <title>Comparative genome analyses of four rice-infecting Rhizoctonia solani isolates reveal extensive enrichment of homogalacturonan modification genes.</title>
        <authorList>
            <person name="Lee D.-Y."/>
            <person name="Jeon J."/>
            <person name="Kim K.-T."/>
            <person name="Cheong K."/>
            <person name="Song H."/>
            <person name="Choi G."/>
            <person name="Ko J."/>
            <person name="Opiyo S.O."/>
            <person name="Zuo S."/>
            <person name="Madhav S."/>
            <person name="Lee Y.-H."/>
            <person name="Wang G.-L."/>
        </authorList>
    </citation>
    <scope>NUCLEOTIDE SEQUENCE</scope>
    <source>
        <strain evidence="2">AG1-IA WGL</strain>
    </source>
</reference>
<name>A0A8H7HJ30_9AGAM</name>
<feature type="transmembrane region" description="Helical" evidence="1">
    <location>
        <begin position="457"/>
        <end position="474"/>
    </location>
</feature>
<protein>
    <submittedName>
        <fullName evidence="2">Uncharacterized protein</fullName>
    </submittedName>
</protein>
<feature type="transmembrane region" description="Helical" evidence="1">
    <location>
        <begin position="321"/>
        <end position="341"/>
    </location>
</feature>
<dbReference type="AlphaFoldDB" id="A0A8H7HJ30"/>
<dbReference type="Proteomes" id="UP000602905">
    <property type="component" value="Unassembled WGS sequence"/>
</dbReference>
<feature type="non-terminal residue" evidence="2">
    <location>
        <position position="488"/>
    </location>
</feature>
<keyword evidence="1" id="KW-1133">Transmembrane helix</keyword>
<sequence length="488" mass="55366">MSMVQAFMSAHRLKEQLPSTTQRYDDQEPGSSSPMVIRSTFLNEQSTVEVELPDGWQRFCNPAEGRPYYRNPLLRILTESNITEGHVLNRVMQWNQIIAPLASRFTKRDYDVVLNVSGDEGMGSCNYYLVDYAAKEIAWLRDLPTTTLGMPDIRSSNHLKLLLSEQFWVHCEYMPPPHKDFRQNAEDLLATLGVLSIDTLSSTGSVSPFQQEECELYSRALLQALNNGGHIEINWCLGRLHSLITQSRIINLFGEPNARTDRNVVVNGQKSPPETMVFMLWSILMFNIPSIYLARWNAIWVDRVTYTREWRKLTKDVMKELLYGLIASGVMILASVTLQGLTSSTAIRVLATVAMIFAITSGFYAASLFSKLRTLGGCAADAANYIQINEHINTGLQTLALEHSIPWALIVWSGAFLFVSGLWEIMKNIIVILYPAFQGISRSLGYMLYVELDRTEAWYILSLALSFLICLQIHQRARIEYAIQKVKK</sequence>
<organism evidence="2 3">
    <name type="scientific">Rhizoctonia solani</name>
    <dbReference type="NCBI Taxonomy" id="456999"/>
    <lineage>
        <taxon>Eukaryota</taxon>
        <taxon>Fungi</taxon>
        <taxon>Dikarya</taxon>
        <taxon>Basidiomycota</taxon>
        <taxon>Agaricomycotina</taxon>
        <taxon>Agaricomycetes</taxon>
        <taxon>Cantharellales</taxon>
        <taxon>Ceratobasidiaceae</taxon>
        <taxon>Rhizoctonia</taxon>
    </lineage>
</organism>
<feature type="transmembrane region" description="Helical" evidence="1">
    <location>
        <begin position="347"/>
        <end position="366"/>
    </location>
</feature>
<keyword evidence="1" id="KW-0472">Membrane</keyword>
<feature type="transmembrane region" description="Helical" evidence="1">
    <location>
        <begin position="278"/>
        <end position="300"/>
    </location>
</feature>
<gene>
    <name evidence="2" type="ORF">RHS03_08633</name>
</gene>
<dbReference type="EMBL" id="JACYCD010000520">
    <property type="protein sequence ID" value="KAF8692329.1"/>
    <property type="molecule type" value="Genomic_DNA"/>
</dbReference>
<feature type="transmembrane region" description="Helical" evidence="1">
    <location>
        <begin position="409"/>
        <end position="437"/>
    </location>
</feature>
<evidence type="ECO:0000313" key="3">
    <source>
        <dbReference type="Proteomes" id="UP000602905"/>
    </source>
</evidence>
<accession>A0A8H7HJ30</accession>
<comment type="caution">
    <text evidence="2">The sequence shown here is derived from an EMBL/GenBank/DDBJ whole genome shotgun (WGS) entry which is preliminary data.</text>
</comment>